<evidence type="ECO:0000256" key="4">
    <source>
        <dbReference type="PIRSR" id="PIRSR640255-1"/>
    </source>
</evidence>
<evidence type="ECO:0000256" key="3">
    <source>
        <dbReference type="ARBA" id="ARBA00022759"/>
    </source>
</evidence>
<feature type="binding site" evidence="5">
    <location>
        <position position="236"/>
    </location>
    <ligand>
        <name>Mg(2+)</name>
        <dbReference type="ChEBI" id="CHEBI:18420"/>
        <note>catalytic</note>
    </ligand>
</feature>
<feature type="active site" description="Proton acceptor" evidence="4">
    <location>
        <position position="206"/>
    </location>
</feature>
<dbReference type="GO" id="GO:0005634">
    <property type="term" value="C:nucleus"/>
    <property type="evidence" value="ECO:0007669"/>
    <property type="project" value="TreeGrafter"/>
</dbReference>
<feature type="signal peptide" evidence="6">
    <location>
        <begin position="1"/>
        <end position="18"/>
    </location>
</feature>
<dbReference type="PANTHER" id="PTHR13966:SF17">
    <property type="entry name" value="ENDONUCLEASE-RELATED"/>
    <property type="match status" value="1"/>
</dbReference>
<dbReference type="SUPFAM" id="SSF54060">
    <property type="entry name" value="His-Me finger endonucleases"/>
    <property type="match status" value="1"/>
</dbReference>
<dbReference type="Gene3D" id="3.40.570.10">
    <property type="entry name" value="Extracellular Endonuclease, subunit A"/>
    <property type="match status" value="1"/>
</dbReference>
<evidence type="ECO:0000256" key="6">
    <source>
        <dbReference type="SAM" id="SignalP"/>
    </source>
</evidence>
<reference evidence="8" key="1">
    <citation type="submission" date="2020-05" db="UniProtKB">
        <authorList>
            <consortium name="EnsemblMetazoa"/>
        </authorList>
    </citation>
    <scope>IDENTIFICATION</scope>
    <source>
        <strain evidence="8">USDA</strain>
    </source>
</reference>
<keyword evidence="3" id="KW-0378">Hydrolase</keyword>
<keyword evidence="2" id="KW-0540">Nuclease</keyword>
<feature type="domain" description="DNA/RNA non-specific endonuclease/pyrophosphatase/phosphodiesterase" evidence="7">
    <location>
        <begin position="121"/>
        <end position="355"/>
    </location>
</feature>
<keyword evidence="9" id="KW-1185">Reference proteome</keyword>
<dbReference type="InterPro" id="IPR040255">
    <property type="entry name" value="Non-specific_endonuclease"/>
</dbReference>
<comment type="similarity">
    <text evidence="1">Belongs to the DNA/RNA non-specific endonuclease family.</text>
</comment>
<gene>
    <name evidence="8" type="primary">106091467</name>
</gene>
<dbReference type="EnsemblMetazoa" id="SCAU002984-RA">
    <property type="protein sequence ID" value="SCAU002984-PA"/>
    <property type="gene ID" value="SCAU002984"/>
</dbReference>
<dbReference type="InterPro" id="IPR001604">
    <property type="entry name" value="Endo_G_ENPP1-like_dom"/>
</dbReference>
<dbReference type="InterPro" id="IPR044929">
    <property type="entry name" value="DNA/RNA_non-sp_Endonuclease_sf"/>
</dbReference>
<keyword evidence="6" id="KW-0732">Signal</keyword>
<evidence type="ECO:0000256" key="1">
    <source>
        <dbReference type="ARBA" id="ARBA00010052"/>
    </source>
</evidence>
<dbReference type="Proteomes" id="UP000095300">
    <property type="component" value="Unassembled WGS sequence"/>
</dbReference>
<dbReference type="GO" id="GO:0003676">
    <property type="term" value="F:nucleic acid binding"/>
    <property type="evidence" value="ECO:0007669"/>
    <property type="project" value="InterPro"/>
</dbReference>
<dbReference type="GO" id="GO:0046872">
    <property type="term" value="F:metal ion binding"/>
    <property type="evidence" value="ECO:0007669"/>
    <property type="project" value="UniProtKB-KW"/>
</dbReference>
<protein>
    <recommendedName>
        <fullName evidence="7">DNA/RNA non-specific endonuclease/pyrophosphatase/phosphodiesterase domain-containing protein</fullName>
    </recommendedName>
</protein>
<name>A0A1I8NXQ5_STOCA</name>
<keyword evidence="3" id="KW-0255">Endonuclease</keyword>
<dbReference type="VEuPathDB" id="VectorBase:SCAU002984"/>
<dbReference type="GO" id="GO:0006309">
    <property type="term" value="P:apoptotic DNA fragmentation"/>
    <property type="evidence" value="ECO:0007669"/>
    <property type="project" value="TreeGrafter"/>
</dbReference>
<evidence type="ECO:0000256" key="2">
    <source>
        <dbReference type="ARBA" id="ARBA00022722"/>
    </source>
</evidence>
<dbReference type="GO" id="GO:0000014">
    <property type="term" value="F:single-stranded DNA endodeoxyribonuclease activity"/>
    <property type="evidence" value="ECO:0007669"/>
    <property type="project" value="TreeGrafter"/>
</dbReference>
<sequence>MITKFFIITLIIVKDVCSQQCQLSAANMNKSWVFAVATPLNKVELLHRDILQDQEQLYLICKNNDVIRLRCNHGRMSNIPAGARCSRRIKATINPIDNEKCRQNNGQMYDIRYALPIGEGVQSLYQVCYSGNFEAPIYSRHLVYRFNLAASPYQRPQFVTGGVVSQSRADSFETANIFNSFVRLLGYAQNYVKSPRVGDRIMDRGHLVNSQDFLTYDQMDETFKYINVMAQFGSINRSNWKKIENWIHKLPHTGTETFVEVVTGTFGVLELPHSQTQRPTPMFLMANNKNPIPKWSYKVAKYEGKCHAFVTYNNPFGRPNLSESPCVSVPCPLYLNFNNTITEGGASDCCDPYRLAVIVGDQANLCRANTSRKRIRPHS</sequence>
<feature type="chain" id="PRO_5009325659" description="DNA/RNA non-specific endonuclease/pyrophosphatase/phosphodiesterase domain-containing protein" evidence="6">
    <location>
        <begin position="19"/>
        <end position="379"/>
    </location>
</feature>
<dbReference type="STRING" id="35570.A0A1I8NXQ5"/>
<dbReference type="InterPro" id="IPR044925">
    <property type="entry name" value="His-Me_finger_sf"/>
</dbReference>
<keyword evidence="5" id="KW-0479">Metal-binding</keyword>
<accession>A0A1I8NXQ5</accession>
<evidence type="ECO:0000313" key="9">
    <source>
        <dbReference type="Proteomes" id="UP000095300"/>
    </source>
</evidence>
<evidence type="ECO:0000256" key="5">
    <source>
        <dbReference type="PIRSR" id="PIRSR640255-2"/>
    </source>
</evidence>
<proteinExistence type="inferred from homology"/>
<dbReference type="Pfam" id="PF01223">
    <property type="entry name" value="Endonuclease_NS"/>
    <property type="match status" value="1"/>
</dbReference>
<evidence type="ECO:0000313" key="8">
    <source>
        <dbReference type="EnsemblMetazoa" id="SCAU002984-PA"/>
    </source>
</evidence>
<dbReference type="PANTHER" id="PTHR13966">
    <property type="entry name" value="ENDONUCLEASE RELATED"/>
    <property type="match status" value="1"/>
</dbReference>
<organism evidence="8 9">
    <name type="scientific">Stomoxys calcitrans</name>
    <name type="common">Stable fly</name>
    <name type="synonym">Conops calcitrans</name>
    <dbReference type="NCBI Taxonomy" id="35570"/>
    <lineage>
        <taxon>Eukaryota</taxon>
        <taxon>Metazoa</taxon>
        <taxon>Ecdysozoa</taxon>
        <taxon>Arthropoda</taxon>
        <taxon>Hexapoda</taxon>
        <taxon>Insecta</taxon>
        <taxon>Pterygota</taxon>
        <taxon>Neoptera</taxon>
        <taxon>Endopterygota</taxon>
        <taxon>Diptera</taxon>
        <taxon>Brachycera</taxon>
        <taxon>Muscomorpha</taxon>
        <taxon>Muscoidea</taxon>
        <taxon>Muscidae</taxon>
        <taxon>Stomoxys</taxon>
    </lineage>
</organism>
<dbReference type="SMART" id="SM00892">
    <property type="entry name" value="Endonuclease_NS"/>
    <property type="match status" value="1"/>
</dbReference>
<dbReference type="GO" id="GO:0005743">
    <property type="term" value="C:mitochondrial inner membrane"/>
    <property type="evidence" value="ECO:0007669"/>
    <property type="project" value="TreeGrafter"/>
</dbReference>
<dbReference type="GO" id="GO:0004521">
    <property type="term" value="F:RNA endonuclease activity"/>
    <property type="evidence" value="ECO:0007669"/>
    <property type="project" value="TreeGrafter"/>
</dbReference>
<dbReference type="AlphaFoldDB" id="A0A1I8NXQ5"/>
<evidence type="ECO:0000259" key="7">
    <source>
        <dbReference type="SMART" id="SM00892"/>
    </source>
</evidence>